<dbReference type="RefSeq" id="WP_085360986.1">
    <property type="nucleotide sequence ID" value="NZ_NAFD01000186.1"/>
</dbReference>
<accession>A0A1X3GPV5</accession>
<dbReference type="AlphaFoldDB" id="A0A1X3GPV5"/>
<feature type="signal peptide" evidence="1">
    <location>
        <begin position="1"/>
        <end position="26"/>
    </location>
</feature>
<sequence length="78" mass="8475">MKHRLLLAAASLALVTGLGSPTAAVAQDRYCLQGRVWGYPGNCQFASYAQCMATASGTHAYCGVNPRYAYARRNRGYR</sequence>
<evidence type="ECO:0000313" key="2">
    <source>
        <dbReference type="EMBL" id="OSJ01903.1"/>
    </source>
</evidence>
<dbReference type="EMBL" id="NAFI01000190">
    <property type="protein sequence ID" value="OSJ01903.1"/>
    <property type="molecule type" value="Genomic_DNA"/>
</dbReference>
<protein>
    <recommendedName>
        <fullName evidence="4">DUF3551 domain-containing protein</fullName>
    </recommendedName>
</protein>
<proteinExistence type="predicted"/>
<evidence type="ECO:0000313" key="3">
    <source>
        <dbReference type="Proteomes" id="UP000193553"/>
    </source>
</evidence>
<evidence type="ECO:0008006" key="4">
    <source>
        <dbReference type="Google" id="ProtNLM"/>
    </source>
</evidence>
<name>A0A1X3GPV5_9BRAD</name>
<evidence type="ECO:0000256" key="1">
    <source>
        <dbReference type="SAM" id="SignalP"/>
    </source>
</evidence>
<reference evidence="2 3" key="1">
    <citation type="submission" date="2017-03" db="EMBL/GenBank/DDBJ databases">
        <title>Whole genome sequences of fourteen strains of Bradyrhizobium canariense and one strain of Bradyrhizobium japonicum isolated from Lupinus (Papilionoideae: Genisteae) species in Algeria.</title>
        <authorList>
            <person name="Crovadore J."/>
            <person name="Chekireb D."/>
            <person name="Brachmann A."/>
            <person name="Chablais R."/>
            <person name="Cochard B."/>
            <person name="Lefort F."/>
        </authorList>
    </citation>
    <scope>NUCLEOTIDE SEQUENCE [LARGE SCALE GENOMIC DNA]</scope>
    <source>
        <strain evidence="2 3">UBMA195</strain>
    </source>
</reference>
<comment type="caution">
    <text evidence="2">The sequence shown here is derived from an EMBL/GenBank/DDBJ whole genome shotgun (WGS) entry which is preliminary data.</text>
</comment>
<dbReference type="InterPro" id="IPR021937">
    <property type="entry name" value="DUF3551"/>
</dbReference>
<organism evidence="2 3">
    <name type="scientific">Bradyrhizobium canariense</name>
    <dbReference type="NCBI Taxonomy" id="255045"/>
    <lineage>
        <taxon>Bacteria</taxon>
        <taxon>Pseudomonadati</taxon>
        <taxon>Pseudomonadota</taxon>
        <taxon>Alphaproteobacteria</taxon>
        <taxon>Hyphomicrobiales</taxon>
        <taxon>Nitrobacteraceae</taxon>
        <taxon>Bradyrhizobium</taxon>
    </lineage>
</organism>
<gene>
    <name evidence="2" type="ORF">BSZ18_38420</name>
</gene>
<dbReference type="OrthoDB" id="8255753at2"/>
<dbReference type="Proteomes" id="UP000193553">
    <property type="component" value="Unassembled WGS sequence"/>
</dbReference>
<dbReference type="Pfam" id="PF12071">
    <property type="entry name" value="DUF3551"/>
    <property type="match status" value="1"/>
</dbReference>
<feature type="chain" id="PRO_5011906021" description="DUF3551 domain-containing protein" evidence="1">
    <location>
        <begin position="27"/>
        <end position="78"/>
    </location>
</feature>
<keyword evidence="1" id="KW-0732">Signal</keyword>